<comment type="subcellular location">
    <subcellularLocation>
        <location evidence="1">Secreted</location>
    </subcellularLocation>
</comment>
<feature type="signal peptide" evidence="8">
    <location>
        <begin position="1"/>
        <end position="18"/>
    </location>
</feature>
<feature type="chain" id="PRO_5027046232" evidence="8">
    <location>
        <begin position="19"/>
        <end position="163"/>
    </location>
</feature>
<name>A0A6J8BJZ1_MYTCO</name>
<evidence type="ECO:0000256" key="5">
    <source>
        <dbReference type="ARBA" id="ARBA00023157"/>
    </source>
</evidence>
<dbReference type="PANTHER" id="PTHR34399:SF3">
    <property type="entry name" value="AVID PROTEIN-RELATED"/>
    <property type="match status" value="1"/>
</dbReference>
<organism evidence="9 10">
    <name type="scientific">Mytilus coruscus</name>
    <name type="common">Sea mussel</name>
    <dbReference type="NCBI Taxonomy" id="42192"/>
    <lineage>
        <taxon>Eukaryota</taxon>
        <taxon>Metazoa</taxon>
        <taxon>Spiralia</taxon>
        <taxon>Lophotrochozoa</taxon>
        <taxon>Mollusca</taxon>
        <taxon>Bivalvia</taxon>
        <taxon>Autobranchia</taxon>
        <taxon>Pteriomorphia</taxon>
        <taxon>Mytilida</taxon>
        <taxon>Mytiloidea</taxon>
        <taxon>Mytilidae</taxon>
        <taxon>Mytilinae</taxon>
        <taxon>Mytilus</taxon>
    </lineage>
</organism>
<keyword evidence="4 8" id="KW-0732">Signal</keyword>
<dbReference type="AlphaFoldDB" id="A0A6J8BJZ1"/>
<dbReference type="Proteomes" id="UP000507470">
    <property type="component" value="Unassembled WGS sequence"/>
</dbReference>
<evidence type="ECO:0000313" key="9">
    <source>
        <dbReference type="EMBL" id="CAC5383701.1"/>
    </source>
</evidence>
<dbReference type="PROSITE" id="PS51326">
    <property type="entry name" value="AVIDIN_2"/>
    <property type="match status" value="1"/>
</dbReference>
<sequence length="163" mass="18206">MFKVEIFLIGIAVIYVLGKQEGKACSADKKDTCDPCGITGKWVNELGSVVEITCKLDSPDRNSTGEIIGKYNSAVGAAKDYYPLSGRFTIPDQDPKNCIVGFVVAWNNEAYGNSDSATSFTGTYYKDTDKIYTFWILTRYKKYTDMWENSNIGNNVFTRIPIN</sequence>
<proteinExistence type="inferred from homology"/>
<keyword evidence="7" id="KW-0092">Biotin</keyword>
<protein>
    <submittedName>
        <fullName evidence="9">Uncharacterized protein</fullName>
    </submittedName>
</protein>
<dbReference type="GO" id="GO:0005576">
    <property type="term" value="C:extracellular region"/>
    <property type="evidence" value="ECO:0007669"/>
    <property type="project" value="UniProtKB-SubCell"/>
</dbReference>
<evidence type="ECO:0000256" key="1">
    <source>
        <dbReference type="ARBA" id="ARBA00004613"/>
    </source>
</evidence>
<gene>
    <name evidence="9" type="ORF">MCOR_19421</name>
</gene>
<keyword evidence="5" id="KW-1015">Disulfide bond</keyword>
<evidence type="ECO:0000256" key="4">
    <source>
        <dbReference type="ARBA" id="ARBA00022729"/>
    </source>
</evidence>
<dbReference type="Gene3D" id="2.40.128.30">
    <property type="entry name" value="Avidin-like"/>
    <property type="match status" value="1"/>
</dbReference>
<evidence type="ECO:0000256" key="6">
    <source>
        <dbReference type="ARBA" id="ARBA00023180"/>
    </source>
</evidence>
<dbReference type="Pfam" id="PF01382">
    <property type="entry name" value="Avidin"/>
    <property type="match status" value="1"/>
</dbReference>
<dbReference type="InterPro" id="IPR005468">
    <property type="entry name" value="Avidin/str"/>
</dbReference>
<evidence type="ECO:0000256" key="8">
    <source>
        <dbReference type="SAM" id="SignalP"/>
    </source>
</evidence>
<dbReference type="PANTHER" id="PTHR34399">
    <property type="entry name" value="AVIDIN-RELATED"/>
    <property type="match status" value="1"/>
</dbReference>
<evidence type="ECO:0000313" key="10">
    <source>
        <dbReference type="Proteomes" id="UP000507470"/>
    </source>
</evidence>
<keyword evidence="3" id="KW-0964">Secreted</keyword>
<comment type="similarity">
    <text evidence="2">Belongs to the avidin/streptavidin family.</text>
</comment>
<dbReference type="GO" id="GO:0009374">
    <property type="term" value="F:biotin binding"/>
    <property type="evidence" value="ECO:0007669"/>
    <property type="project" value="InterPro"/>
</dbReference>
<dbReference type="SUPFAM" id="SSF50876">
    <property type="entry name" value="Avidin/streptavidin"/>
    <property type="match status" value="1"/>
</dbReference>
<evidence type="ECO:0000256" key="7">
    <source>
        <dbReference type="ARBA" id="ARBA00023267"/>
    </source>
</evidence>
<dbReference type="PRINTS" id="PR00709">
    <property type="entry name" value="AVIDIN"/>
</dbReference>
<reference evidence="9 10" key="1">
    <citation type="submission" date="2020-06" db="EMBL/GenBank/DDBJ databases">
        <authorList>
            <person name="Li R."/>
            <person name="Bekaert M."/>
        </authorList>
    </citation>
    <scope>NUCLEOTIDE SEQUENCE [LARGE SCALE GENOMIC DNA]</scope>
    <source>
        <strain evidence="10">wild</strain>
    </source>
</reference>
<evidence type="ECO:0000256" key="2">
    <source>
        <dbReference type="ARBA" id="ARBA00006297"/>
    </source>
</evidence>
<dbReference type="InterPro" id="IPR051764">
    <property type="entry name" value="Avidin/Streptavidin-rel"/>
</dbReference>
<evidence type="ECO:0000256" key="3">
    <source>
        <dbReference type="ARBA" id="ARBA00022525"/>
    </source>
</evidence>
<dbReference type="EMBL" id="CACVKT020003437">
    <property type="protein sequence ID" value="CAC5383701.1"/>
    <property type="molecule type" value="Genomic_DNA"/>
</dbReference>
<dbReference type="OrthoDB" id="6148968at2759"/>
<dbReference type="InterPro" id="IPR005469">
    <property type="entry name" value="Avidin"/>
</dbReference>
<dbReference type="InterPro" id="IPR036896">
    <property type="entry name" value="Avidin-like_sf"/>
</dbReference>
<accession>A0A6J8BJZ1</accession>
<keyword evidence="10" id="KW-1185">Reference proteome</keyword>
<keyword evidence="6" id="KW-0325">Glycoprotein</keyword>